<dbReference type="Pfam" id="PF13569">
    <property type="entry name" value="DUF4132"/>
    <property type="match status" value="1"/>
</dbReference>
<dbReference type="SMART" id="SM00567">
    <property type="entry name" value="EZ_HEAT"/>
    <property type="match status" value="2"/>
</dbReference>
<dbReference type="SUPFAM" id="SSF48371">
    <property type="entry name" value="ARM repeat"/>
    <property type="match status" value="2"/>
</dbReference>
<dbReference type="AlphaFoldDB" id="A0A556RTJ1"/>
<accession>A0A556RTJ1</accession>
<proteinExistence type="predicted"/>
<gene>
    <name evidence="2" type="ORF">FPQ14_02920</name>
</gene>
<feature type="domain" description="DUF4132" evidence="1">
    <location>
        <begin position="975"/>
        <end position="1124"/>
    </location>
</feature>
<dbReference type="InterPro" id="IPR004155">
    <property type="entry name" value="PBS_lyase_HEAT"/>
</dbReference>
<dbReference type="Proteomes" id="UP000319138">
    <property type="component" value="Unassembled WGS sequence"/>
</dbReference>
<dbReference type="EMBL" id="VMHL01000001">
    <property type="protein sequence ID" value="TSJ92215.1"/>
    <property type="molecule type" value="Genomic_DNA"/>
</dbReference>
<dbReference type="InterPro" id="IPR016024">
    <property type="entry name" value="ARM-type_fold"/>
</dbReference>
<sequence length="1254" mass="145728">MMFYVRTRNMKKIEQLSPEQLIKTIFEPLSEQDKSLPSRISQYILQGDELEVLGDFDKLCQTSKTAYKIYEYMRRPCELYSVATFSKTHEAEQARLEFYRRWTGTFSLEQIIRFARVFATLCDHLPFVKVSSEKLPTWFIYLLYDGLITTLPTYCENEEKIEQRESWTIQQLHQLLEIEQIGLGENLLFAIFDRQNISVLSHSHFKYFFMINGLLSYIQEHITLFKQLPIQGLAILGQMDQLKYIQKYMELQLPLADFITMQALNTNKQINQLATEILFSLPSDIIQIQLQHFLTSGSVKQRSNAAVLLARIVADPIILQQALADETNKTVITAIESALTRLESANTVKRQSDLVIPDFEPLIDTPLPISARDLLQQNFQEFLIGCEKDAQKEIENNQKNGLPWVHLQERYQLLKKTTSKDLDNIFEYLNGKIEHSILVKKIKKNIDFRFLLRKKRLQNLPEFTLFHLLRATILVEGPTNMNSEYCFLNMYRKYDVIRNFDLRQIADVFEKLNYYKGIQSIKHIQHIIAIPFLTSDIFHDVYETEPYKLWAFFAENEFLLDEALGFARQQKYWFDSYVDRINAIKILTLFPIIPVKYVTYLFELALDEPKQIRHAAQDVLSAIPNIHNQVEQALSSAKQEVRLAAAEWLAELGNKNSIEALIVALKKEKREIVQAAILIALEKMDEDISRYLTAKQLLTAAQKGLKGKKSADFNWFDFNLIPTLTWQNGDKVDTQIIEWWICLAFKLKDPSHPLFITYSRLLSEQSQQQLGEFILQSFIQQDTLMPTIEEAEAQASSLADKRLQQYMRAYQRYPKHYPHYNNITYEQVFDEIKNEILANYLGSAIKAKGILSLTSGIKGQIAVSLITRFMREHSQRRAQIEAILEPMAYSNDPFIIQLLLSLARRYRTASIQDKAKNLVEHIAQRSGWSTDELADRTISTAGLDENGLLILDYGERTFIASLDDKFKWQLKNAEGEKLKALPEAHNSENPELVKEAKKQFSNSKKELNQLLTMQISRFYEAMCAQRQWRVEDWQKYLQHHPLVGRLIQGLVWLQLDKNGHIVNSFRPTENSRLVTNQNDEIFIVQNHFITLAHSALMSSTDIAQWQVYFKHHKLNQLFDQFNHPLPDISKIDDGIINDRLGWLTDSFTIRGILTKLGYRHGDIEDGGSFYGYYKYFANYKLYINIDFSGSMLPEENIPVVLYNLYFSKTPGFIESAIALDKLPKVLLAEGYANYMAVADASNGFDPNWQDKLIW</sequence>
<name>A0A556RTJ1_9GAMM</name>
<evidence type="ECO:0000259" key="1">
    <source>
        <dbReference type="Pfam" id="PF13569"/>
    </source>
</evidence>
<protein>
    <submittedName>
        <fullName evidence="2">DUF4132 domain-containing protein</fullName>
    </submittedName>
</protein>
<dbReference type="InterPro" id="IPR011989">
    <property type="entry name" value="ARM-like"/>
</dbReference>
<reference evidence="2 3" key="1">
    <citation type="submission" date="2019-07" db="EMBL/GenBank/DDBJ databases">
        <title>Gilliamella genomes.</title>
        <authorList>
            <person name="Zheng H."/>
        </authorList>
    </citation>
    <scope>NUCLEOTIDE SEQUENCE [LARGE SCALE GENOMIC DNA]</scope>
    <source>
        <strain evidence="2 3">W8131</strain>
    </source>
</reference>
<dbReference type="Pfam" id="PF13646">
    <property type="entry name" value="HEAT_2"/>
    <property type="match status" value="1"/>
</dbReference>
<dbReference type="InterPro" id="IPR025406">
    <property type="entry name" value="DUF4132"/>
</dbReference>
<evidence type="ECO:0000313" key="2">
    <source>
        <dbReference type="EMBL" id="TSJ92215.1"/>
    </source>
</evidence>
<organism evidence="2 3">
    <name type="scientific">Gilliamella apicola</name>
    <dbReference type="NCBI Taxonomy" id="1196095"/>
    <lineage>
        <taxon>Bacteria</taxon>
        <taxon>Pseudomonadati</taxon>
        <taxon>Pseudomonadota</taxon>
        <taxon>Gammaproteobacteria</taxon>
        <taxon>Orbales</taxon>
        <taxon>Orbaceae</taxon>
        <taxon>Gilliamella</taxon>
    </lineage>
</organism>
<comment type="caution">
    <text evidence="2">The sequence shown here is derived from an EMBL/GenBank/DDBJ whole genome shotgun (WGS) entry which is preliminary data.</text>
</comment>
<dbReference type="Gene3D" id="1.25.10.10">
    <property type="entry name" value="Leucine-rich Repeat Variant"/>
    <property type="match status" value="1"/>
</dbReference>
<evidence type="ECO:0000313" key="3">
    <source>
        <dbReference type="Proteomes" id="UP000319138"/>
    </source>
</evidence>